<dbReference type="InterPro" id="IPR031128">
    <property type="entry name" value="RNF14_RING-HC_Zfn"/>
</dbReference>
<evidence type="ECO:0000256" key="6">
    <source>
        <dbReference type="ARBA" id="ARBA00022490"/>
    </source>
</evidence>
<dbReference type="EMBL" id="VSWD01000006">
    <property type="protein sequence ID" value="KAK3099874.1"/>
    <property type="molecule type" value="Genomic_DNA"/>
</dbReference>
<organism evidence="23 24">
    <name type="scientific">Pinctada imbricata</name>
    <name type="common">Atlantic pearl-oyster</name>
    <name type="synonym">Pinctada martensii</name>
    <dbReference type="NCBI Taxonomy" id="66713"/>
    <lineage>
        <taxon>Eukaryota</taxon>
        <taxon>Metazoa</taxon>
        <taxon>Spiralia</taxon>
        <taxon>Lophotrochozoa</taxon>
        <taxon>Mollusca</taxon>
        <taxon>Bivalvia</taxon>
        <taxon>Autobranchia</taxon>
        <taxon>Pteriomorphia</taxon>
        <taxon>Pterioida</taxon>
        <taxon>Pterioidea</taxon>
        <taxon>Pteriidae</taxon>
        <taxon>Pinctada</taxon>
    </lineage>
</organism>
<keyword evidence="14" id="KW-0804">Transcription</keyword>
<comment type="caution">
    <text evidence="23">The sequence shown here is derived from an EMBL/GenBank/DDBJ whole genome shotgun (WGS) entry which is preliminary data.</text>
</comment>
<keyword evidence="13" id="KW-0805">Transcription regulation</keyword>
<dbReference type="Gene3D" id="2.20.25.20">
    <property type="match status" value="1"/>
</dbReference>
<dbReference type="GO" id="GO:0016567">
    <property type="term" value="P:protein ubiquitination"/>
    <property type="evidence" value="ECO:0007669"/>
    <property type="project" value="InterPro"/>
</dbReference>
<evidence type="ECO:0000256" key="2">
    <source>
        <dbReference type="ARBA" id="ARBA00004123"/>
    </source>
</evidence>
<gene>
    <name evidence="23" type="ORF">FSP39_011069</name>
</gene>
<evidence type="ECO:0000259" key="20">
    <source>
        <dbReference type="PROSITE" id="PS50089"/>
    </source>
</evidence>
<dbReference type="PROSITE" id="PS51873">
    <property type="entry name" value="TRIAD"/>
    <property type="match status" value="1"/>
</dbReference>
<evidence type="ECO:0000256" key="13">
    <source>
        <dbReference type="ARBA" id="ARBA00023015"/>
    </source>
</evidence>
<accession>A0AA89BX91</accession>
<evidence type="ECO:0000256" key="19">
    <source>
        <dbReference type="PROSITE-ProRule" id="PRU00175"/>
    </source>
</evidence>
<reference evidence="23" key="1">
    <citation type="submission" date="2019-08" db="EMBL/GenBank/DDBJ databases">
        <title>The improved chromosome-level genome for the pearl oyster Pinctada fucata martensii using PacBio sequencing and Hi-C.</title>
        <authorList>
            <person name="Zheng Z."/>
        </authorList>
    </citation>
    <scope>NUCLEOTIDE SEQUENCE</scope>
    <source>
        <strain evidence="23">ZZ-2019</strain>
        <tissue evidence="23">Adductor muscle</tissue>
    </source>
</reference>
<evidence type="ECO:0000256" key="17">
    <source>
        <dbReference type="ARBA" id="ARBA00067098"/>
    </source>
</evidence>
<dbReference type="InterPro" id="IPR047548">
    <property type="entry name" value="Rcat_RBR_RNF14"/>
</dbReference>
<dbReference type="GO" id="GO:0060828">
    <property type="term" value="P:regulation of canonical Wnt signaling pathway"/>
    <property type="evidence" value="ECO:0007669"/>
    <property type="project" value="UniProtKB-ARBA"/>
</dbReference>
<dbReference type="GO" id="GO:0008270">
    <property type="term" value="F:zinc ion binding"/>
    <property type="evidence" value="ECO:0007669"/>
    <property type="project" value="UniProtKB-KW"/>
</dbReference>
<dbReference type="InterPro" id="IPR016135">
    <property type="entry name" value="UBQ-conjugating_enzyme/RWD"/>
</dbReference>
<dbReference type="PROSITE" id="PS50908">
    <property type="entry name" value="RWD"/>
    <property type="match status" value="1"/>
</dbReference>
<name>A0AA89BX91_PINIB</name>
<keyword evidence="11" id="KW-0833">Ubl conjugation pathway</keyword>
<dbReference type="GO" id="GO:0005737">
    <property type="term" value="C:cytoplasm"/>
    <property type="evidence" value="ECO:0007669"/>
    <property type="project" value="UniProtKB-SubCell"/>
</dbReference>
<comment type="catalytic activity">
    <reaction evidence="1">
        <text>[E2 ubiquitin-conjugating enzyme]-S-ubiquitinyl-L-cysteine + [acceptor protein]-L-lysine = [E2 ubiquitin-conjugating enzyme]-L-cysteine + [acceptor protein]-N(6)-ubiquitinyl-L-lysine.</text>
        <dbReference type="EC" id="2.3.2.31"/>
    </reaction>
</comment>
<keyword evidence="10 19" id="KW-0863">Zinc-finger</keyword>
<dbReference type="Pfam" id="PF05773">
    <property type="entry name" value="RWD"/>
    <property type="match status" value="1"/>
</dbReference>
<evidence type="ECO:0000256" key="8">
    <source>
        <dbReference type="ARBA" id="ARBA00022723"/>
    </source>
</evidence>
<keyword evidence="7" id="KW-0808">Transferase</keyword>
<dbReference type="AlphaFoldDB" id="A0AA89BX91"/>
<dbReference type="SMART" id="SM00647">
    <property type="entry name" value="IBR"/>
    <property type="match status" value="2"/>
</dbReference>
<dbReference type="Proteomes" id="UP001186944">
    <property type="component" value="Unassembled WGS sequence"/>
</dbReference>
<dbReference type="CDD" id="cd20354">
    <property type="entry name" value="Rcat_RBR_RNF14"/>
    <property type="match status" value="1"/>
</dbReference>
<evidence type="ECO:0000313" key="24">
    <source>
        <dbReference type="Proteomes" id="UP001186944"/>
    </source>
</evidence>
<dbReference type="InterPro" id="IPR002867">
    <property type="entry name" value="IBR_dom"/>
</dbReference>
<dbReference type="CDD" id="cd16628">
    <property type="entry name" value="RING-HC_RBR_RNF14"/>
    <property type="match status" value="1"/>
</dbReference>
<evidence type="ECO:0000256" key="4">
    <source>
        <dbReference type="ARBA" id="ARBA00004906"/>
    </source>
</evidence>
<feature type="domain" description="RING-type" evidence="22">
    <location>
        <begin position="196"/>
        <end position="437"/>
    </location>
</feature>
<evidence type="ECO:0000256" key="10">
    <source>
        <dbReference type="ARBA" id="ARBA00022771"/>
    </source>
</evidence>
<comment type="pathway">
    <text evidence="4">Protein modification; protein ubiquitination.</text>
</comment>
<dbReference type="PROSITE" id="PS50089">
    <property type="entry name" value="ZF_RING_2"/>
    <property type="match status" value="1"/>
</dbReference>
<dbReference type="InterPro" id="IPR044066">
    <property type="entry name" value="TRIAD_supradom"/>
</dbReference>
<dbReference type="SUPFAM" id="SSF54495">
    <property type="entry name" value="UBC-like"/>
    <property type="match status" value="1"/>
</dbReference>
<dbReference type="CDD" id="cd23820">
    <property type="entry name" value="RWD_RNF14"/>
    <property type="match status" value="1"/>
</dbReference>
<keyword evidence="8" id="KW-0479">Metal-binding</keyword>
<dbReference type="InterPro" id="IPR006575">
    <property type="entry name" value="RWD_dom"/>
</dbReference>
<comment type="subcellular location">
    <subcellularLocation>
        <location evidence="3">Cytoplasm</location>
    </subcellularLocation>
    <subcellularLocation>
        <location evidence="2">Nucleus</location>
    </subcellularLocation>
</comment>
<comment type="similarity">
    <text evidence="16">Belongs to the RBR family. RNF14 subfamily.</text>
</comment>
<evidence type="ECO:0000313" key="23">
    <source>
        <dbReference type="EMBL" id="KAK3099874.1"/>
    </source>
</evidence>
<dbReference type="SMART" id="SM00591">
    <property type="entry name" value="RWD"/>
    <property type="match status" value="1"/>
</dbReference>
<dbReference type="FunFam" id="3.30.40.10:FF:000186">
    <property type="entry name" value="RBR-type E3 ubiquitin transferase"/>
    <property type="match status" value="1"/>
</dbReference>
<dbReference type="GO" id="GO:0061630">
    <property type="term" value="F:ubiquitin protein ligase activity"/>
    <property type="evidence" value="ECO:0007669"/>
    <property type="project" value="UniProtKB-EC"/>
</dbReference>
<dbReference type="CDD" id="cd20341">
    <property type="entry name" value="BRcat_RBR_RNF14"/>
    <property type="match status" value="1"/>
</dbReference>
<dbReference type="Gene3D" id="1.20.120.1750">
    <property type="match status" value="1"/>
</dbReference>
<dbReference type="GO" id="GO:0005634">
    <property type="term" value="C:nucleus"/>
    <property type="evidence" value="ECO:0007669"/>
    <property type="project" value="UniProtKB-SubCell"/>
</dbReference>
<keyword evidence="12" id="KW-0862">Zinc</keyword>
<evidence type="ECO:0000256" key="7">
    <source>
        <dbReference type="ARBA" id="ARBA00022679"/>
    </source>
</evidence>
<dbReference type="EC" id="2.3.2.31" evidence="5"/>
<dbReference type="InterPro" id="IPR031127">
    <property type="entry name" value="E3_UB_ligase_RBR"/>
</dbReference>
<evidence type="ECO:0000256" key="12">
    <source>
        <dbReference type="ARBA" id="ARBA00022833"/>
    </source>
</evidence>
<dbReference type="SUPFAM" id="SSF57850">
    <property type="entry name" value="RING/U-box"/>
    <property type="match status" value="3"/>
</dbReference>
<keyword evidence="24" id="KW-1185">Reference proteome</keyword>
<dbReference type="Gene3D" id="3.10.110.10">
    <property type="entry name" value="Ubiquitin Conjugating Enzyme"/>
    <property type="match status" value="1"/>
</dbReference>
<dbReference type="Gene3D" id="3.30.40.10">
    <property type="entry name" value="Zinc/RING finger domain, C3HC4 (zinc finger)"/>
    <property type="match status" value="1"/>
</dbReference>
<evidence type="ECO:0000256" key="14">
    <source>
        <dbReference type="ARBA" id="ARBA00023163"/>
    </source>
</evidence>
<feature type="domain" description="RWD" evidence="21">
    <location>
        <begin position="10"/>
        <end position="142"/>
    </location>
</feature>
<dbReference type="PANTHER" id="PTHR11685">
    <property type="entry name" value="RBR FAMILY RING FINGER AND IBR DOMAIN-CONTAINING"/>
    <property type="match status" value="1"/>
</dbReference>
<dbReference type="InterPro" id="IPR001841">
    <property type="entry name" value="Znf_RING"/>
</dbReference>
<evidence type="ECO:0000256" key="16">
    <source>
        <dbReference type="ARBA" id="ARBA00044508"/>
    </source>
</evidence>
<evidence type="ECO:0000256" key="18">
    <source>
        <dbReference type="ARBA" id="ARBA00075528"/>
    </source>
</evidence>
<dbReference type="Pfam" id="PF01485">
    <property type="entry name" value="IBR"/>
    <property type="match status" value="1"/>
</dbReference>
<keyword evidence="15" id="KW-0539">Nucleus</keyword>
<dbReference type="Pfam" id="PF26200">
    <property type="entry name" value="Rcat_RNF216"/>
    <property type="match status" value="1"/>
</dbReference>
<dbReference type="InterPro" id="IPR013083">
    <property type="entry name" value="Znf_RING/FYVE/PHD"/>
</dbReference>
<evidence type="ECO:0000259" key="22">
    <source>
        <dbReference type="PROSITE" id="PS51873"/>
    </source>
</evidence>
<evidence type="ECO:0000256" key="9">
    <source>
        <dbReference type="ARBA" id="ARBA00022737"/>
    </source>
</evidence>
<evidence type="ECO:0000259" key="21">
    <source>
        <dbReference type="PROSITE" id="PS50908"/>
    </source>
</evidence>
<dbReference type="FunFam" id="3.10.110.10:FF:000049">
    <property type="entry name" value="RBR-type E3 ubiquitin transferase"/>
    <property type="match status" value="1"/>
</dbReference>
<keyword evidence="9" id="KW-0677">Repeat</keyword>
<protein>
    <recommendedName>
        <fullName evidence="17">E3 ubiquitin-protein ligase RNF14</fullName>
        <ecNumber evidence="5">2.3.2.31</ecNumber>
    </recommendedName>
    <alternativeName>
        <fullName evidence="18">RING finger protein 14</fullName>
    </alternativeName>
</protein>
<evidence type="ECO:0000256" key="11">
    <source>
        <dbReference type="ARBA" id="ARBA00022786"/>
    </source>
</evidence>
<keyword evidence="6" id="KW-0963">Cytoplasm</keyword>
<evidence type="ECO:0000256" key="1">
    <source>
        <dbReference type="ARBA" id="ARBA00001798"/>
    </source>
</evidence>
<sequence length="454" mass="52008">MTEDKEEQENELLALTSIYDDSVISVAQDAEGSGGQFLACLHLPENFRVAVLKDPKNSTCVNEIPAKDFCEVSYLPPITLNFQLPAGYPSTSPPQFTLSCKWLNRKQLSRLCEKLDEIWIENEGCVIVFMWSSFLQEESFDFLGLQNPLVITSAHISKKESDVDHRAIQDIGSFDRLLPAIRDYDKNCKQQEFDKSLFTCKVCFCEKSGSQCIIFLDCSHVYCKDCMRDYFTVQIQEGNVKALLCPDDKCESQAHPCQVKDLVTNELFTKYDKLLLQTSLDTMVDVMYCPRPSCQYPVLMEKDGNMGSCPACHYVFCVLCKLCYHGLSPCKIKAEGLKNLRDEYLKADSATKQYLERRYGKQAIQLAVEESYSNEWLAEYSKSCPGCGAHIQKIDGCNKMTCMKCRSYFCWICNQELSRNNPYKHYNDPNSSCQNRLFEGIDPNDDEFDEDWFD</sequence>
<evidence type="ECO:0000256" key="5">
    <source>
        <dbReference type="ARBA" id="ARBA00012251"/>
    </source>
</evidence>
<dbReference type="InterPro" id="IPR017907">
    <property type="entry name" value="Znf_RING_CS"/>
</dbReference>
<dbReference type="PROSITE" id="PS00518">
    <property type="entry name" value="ZF_RING_1"/>
    <property type="match status" value="1"/>
</dbReference>
<proteinExistence type="inferred from homology"/>
<feature type="domain" description="RING-type" evidence="20">
    <location>
        <begin position="200"/>
        <end position="249"/>
    </location>
</feature>
<evidence type="ECO:0000256" key="15">
    <source>
        <dbReference type="ARBA" id="ARBA00023242"/>
    </source>
</evidence>
<evidence type="ECO:0000256" key="3">
    <source>
        <dbReference type="ARBA" id="ARBA00004496"/>
    </source>
</evidence>